<sequence length="417" mass="46115">MKTRRGYEEPIADLVILGGGYSARLTALALSSLRPVGAILCADDLWEIETGPEKLSGQRAHSHIFLPRLEQELQRINPSLVGELAELGLRFRPGSQRLSADAPAAARRLFATRWQFDKAIHELFLRHVTADHVRDQVVDAIVENDAIVALELRSGTQLQVAPNTLVIDAMGARSPIMAKLSAEAETVIDQPGQLTYVTQFFRLDRKDCDSAGLPDPLIDCPQDFGAVKAMLYPGLDGWFSISLAVSSQRKDLIQSLRDQEAFIAFCRQSPLLGRWVGAASALGPTRIYINPRNRWNAAVFEEGRAPRNCLAVGDALATMLPTLGANCSFAATHVRIIRDLLESGTGRVQDEFAQSVRAEQFPFFQRALAEPQATEGVISYANAPNNVLLKRLKRHLRRLFGKDRKRIIKQLSETSSL</sequence>
<dbReference type="SUPFAM" id="SSF51905">
    <property type="entry name" value="FAD/NAD(P)-binding domain"/>
    <property type="match status" value="1"/>
</dbReference>
<dbReference type="InterPro" id="IPR036188">
    <property type="entry name" value="FAD/NAD-bd_sf"/>
</dbReference>
<dbReference type="Proteomes" id="UP000005954">
    <property type="component" value="Unassembled WGS sequence"/>
</dbReference>
<dbReference type="eggNOG" id="COG0654">
    <property type="taxonomic scope" value="Bacteria"/>
</dbReference>
<name>A3SM64_ROSNI</name>
<comment type="caution">
    <text evidence="1">The sequence shown here is derived from an EMBL/GenBank/DDBJ whole genome shotgun (WGS) entry which is preliminary data.</text>
</comment>
<dbReference type="EMBL" id="AALY01000001">
    <property type="protein sequence ID" value="EAP78445.1"/>
    <property type="molecule type" value="Genomic_DNA"/>
</dbReference>
<keyword evidence="2" id="KW-1185">Reference proteome</keyword>
<evidence type="ECO:0000313" key="2">
    <source>
        <dbReference type="Proteomes" id="UP000005954"/>
    </source>
</evidence>
<gene>
    <name evidence="1" type="ORF">ISM_09110</name>
</gene>
<evidence type="ECO:0000313" key="1">
    <source>
        <dbReference type="EMBL" id="EAP78445.1"/>
    </source>
</evidence>
<protein>
    <recommendedName>
        <fullName evidence="3">FAD-binding domain-containing protein</fullName>
    </recommendedName>
</protein>
<dbReference type="AlphaFoldDB" id="A3SM64"/>
<dbReference type="Gene3D" id="3.50.50.60">
    <property type="entry name" value="FAD/NAD(P)-binding domain"/>
    <property type="match status" value="1"/>
</dbReference>
<accession>A3SM64</accession>
<dbReference type="HOGENOM" id="CLU_658689_0_0_5"/>
<organism evidence="1 2">
    <name type="scientific">Roseovarius nubinhibens (strain ATCC BAA-591 / DSM 15170 / ISM)</name>
    <dbReference type="NCBI Taxonomy" id="89187"/>
    <lineage>
        <taxon>Bacteria</taxon>
        <taxon>Pseudomonadati</taxon>
        <taxon>Pseudomonadota</taxon>
        <taxon>Alphaproteobacteria</taxon>
        <taxon>Rhodobacterales</taxon>
        <taxon>Roseobacteraceae</taxon>
        <taxon>Roseovarius</taxon>
    </lineage>
</organism>
<evidence type="ECO:0008006" key="3">
    <source>
        <dbReference type="Google" id="ProtNLM"/>
    </source>
</evidence>
<dbReference type="RefSeq" id="WP_009813844.1">
    <property type="nucleotide sequence ID" value="NZ_CH724156.1"/>
</dbReference>
<dbReference type="OrthoDB" id="9790035at2"/>
<dbReference type="STRING" id="89187.ISM_09110"/>
<reference evidence="1 2" key="1">
    <citation type="submission" date="2005-12" db="EMBL/GenBank/DDBJ databases">
        <authorList>
            <person name="Moran M.A."/>
            <person name="Ferriera S."/>
            <person name="Johnson J."/>
            <person name="Kravitz S."/>
            <person name="Halpern A."/>
            <person name="Remington K."/>
            <person name="Beeson K."/>
            <person name="Tran B."/>
            <person name="Rogers Y.-H."/>
            <person name="Friedman R."/>
            <person name="Venter J.C."/>
        </authorList>
    </citation>
    <scope>NUCLEOTIDE SEQUENCE [LARGE SCALE GENOMIC DNA]</scope>
    <source>
        <strain evidence="2">ATCC BAA-591 / DSM 15170 / ISM</strain>
    </source>
</reference>
<proteinExistence type="predicted"/>